<dbReference type="EMBL" id="JAEDAE010000009">
    <property type="protein sequence ID" value="MBH8559875.1"/>
    <property type="molecule type" value="Genomic_DNA"/>
</dbReference>
<proteinExistence type="predicted"/>
<sequence length="299" mass="30904">MTATIISENQLPGLPSASGVEIIGSVAYVIGDDSPYLYQLDAATLAPTGRIVLFDAADDFASGRIAKPIKPDLECMVALAWPDGRAGLLLLGSGSRPNRARGWFVPAEGPQLPETVDLTALYAALVAHLPAGVLLNLEAAATTATELLLFQRTVGRADAALLFVLPLAETLAFLTNPTGASPPAVHQLVFELPQIEGCPAGFSGATFVDGLLFVSASVENTADAVLDGAVLGSFVGVVDVAAHTATFARLAWADGRPYFGKVEGLAVRQQLADGQFELLLVTDDDAGGSTAATAHLRLG</sequence>
<dbReference type="RefSeq" id="WP_198076482.1">
    <property type="nucleotide sequence ID" value="NZ_JAEDAE010000009.1"/>
</dbReference>
<evidence type="ECO:0000313" key="2">
    <source>
        <dbReference type="Proteomes" id="UP000625631"/>
    </source>
</evidence>
<name>A0ABS0QB82_9BACT</name>
<keyword evidence="2" id="KW-1185">Reference proteome</keyword>
<accession>A0ABS0QB82</accession>
<protein>
    <recommendedName>
        <fullName evidence="3">Phytase-like domain-containing protein</fullName>
    </recommendedName>
</protein>
<evidence type="ECO:0008006" key="3">
    <source>
        <dbReference type="Google" id="ProtNLM"/>
    </source>
</evidence>
<dbReference type="Proteomes" id="UP000625631">
    <property type="component" value="Unassembled WGS sequence"/>
</dbReference>
<organism evidence="1 2">
    <name type="scientific">Hymenobacter negativus</name>
    <dbReference type="NCBI Taxonomy" id="2795026"/>
    <lineage>
        <taxon>Bacteria</taxon>
        <taxon>Pseudomonadati</taxon>
        <taxon>Bacteroidota</taxon>
        <taxon>Cytophagia</taxon>
        <taxon>Cytophagales</taxon>
        <taxon>Hymenobacteraceae</taxon>
        <taxon>Hymenobacter</taxon>
    </lineage>
</organism>
<reference evidence="1 2" key="1">
    <citation type="submission" date="2020-12" db="EMBL/GenBank/DDBJ databases">
        <title>Hymenobacter sp.</title>
        <authorList>
            <person name="Kim M.K."/>
        </authorList>
    </citation>
    <scope>NUCLEOTIDE SEQUENCE [LARGE SCALE GENOMIC DNA]</scope>
    <source>
        <strain evidence="1 2">BT442</strain>
    </source>
</reference>
<evidence type="ECO:0000313" key="1">
    <source>
        <dbReference type="EMBL" id="MBH8559875.1"/>
    </source>
</evidence>
<gene>
    <name evidence="1" type="ORF">I7X13_17580</name>
</gene>
<dbReference type="InterPro" id="IPR053851">
    <property type="entry name" value="DUF6929"/>
</dbReference>
<comment type="caution">
    <text evidence="1">The sequence shown here is derived from an EMBL/GenBank/DDBJ whole genome shotgun (WGS) entry which is preliminary data.</text>
</comment>
<dbReference type="Pfam" id="PF22000">
    <property type="entry name" value="DUF6929"/>
    <property type="match status" value="1"/>
</dbReference>